<protein>
    <submittedName>
        <fullName evidence="2">Anti-sigma-28 factor FlgM family protein</fullName>
    </submittedName>
</protein>
<evidence type="ECO:0000313" key="3">
    <source>
        <dbReference type="Proteomes" id="UP000003571"/>
    </source>
</evidence>
<organism evidence="2 3">
    <name type="scientific">Treponema saccharophilum DSM 2985</name>
    <dbReference type="NCBI Taxonomy" id="907348"/>
    <lineage>
        <taxon>Bacteria</taxon>
        <taxon>Pseudomonadati</taxon>
        <taxon>Spirochaetota</taxon>
        <taxon>Spirochaetia</taxon>
        <taxon>Spirochaetales</taxon>
        <taxon>Treponemataceae</taxon>
        <taxon>Treponema</taxon>
    </lineage>
</organism>
<dbReference type="eggNOG" id="ENOG5031CXM">
    <property type="taxonomic scope" value="Bacteria"/>
</dbReference>
<dbReference type="InterPro" id="IPR035890">
    <property type="entry name" value="Anti-sigma-28_factor_FlgM_sf"/>
</dbReference>
<name>H7EKQ9_9SPIR</name>
<dbReference type="Proteomes" id="UP000003571">
    <property type="component" value="Unassembled WGS sequence"/>
</dbReference>
<feature type="domain" description="Anti-sigma-28 factor FlgM C-terminal" evidence="1">
    <location>
        <begin position="35"/>
        <end position="86"/>
    </location>
</feature>
<dbReference type="AlphaFoldDB" id="H7EKQ9"/>
<sequence length="98" mass="10548">MMLNKLDTFGGVNPLNTVQNTHHASNRPAGIAVNDSISVSAEAMSAAEAYYLDQVAEETPDVRSDLIASIKEKIKDPNYLNPERIASAADGLMMAWGL</sequence>
<dbReference type="PATRIC" id="fig|907348.3.peg.1488"/>
<proteinExistence type="predicted"/>
<accession>H7EKQ9</accession>
<dbReference type="InterPro" id="IPR031316">
    <property type="entry name" value="FlgM_C"/>
</dbReference>
<evidence type="ECO:0000313" key="2">
    <source>
        <dbReference type="EMBL" id="EIC01817.1"/>
    </source>
</evidence>
<evidence type="ECO:0000259" key="1">
    <source>
        <dbReference type="Pfam" id="PF04316"/>
    </source>
</evidence>
<dbReference type="EMBL" id="AGRW01000046">
    <property type="protein sequence ID" value="EIC01817.1"/>
    <property type="molecule type" value="Genomic_DNA"/>
</dbReference>
<dbReference type="RefSeq" id="WP_002704279.1">
    <property type="nucleotide sequence ID" value="NZ_AGRW01000046.1"/>
</dbReference>
<dbReference type="SUPFAM" id="SSF101498">
    <property type="entry name" value="Anti-sigma factor FlgM"/>
    <property type="match status" value="1"/>
</dbReference>
<dbReference type="OrthoDB" id="361428at2"/>
<keyword evidence="3" id="KW-1185">Reference proteome</keyword>
<dbReference type="STRING" id="907348.TresaDRAFT_1959"/>
<gene>
    <name evidence="2" type="ORF">TresaDRAFT_1959</name>
</gene>
<dbReference type="Pfam" id="PF04316">
    <property type="entry name" value="FlgM"/>
    <property type="match status" value="1"/>
</dbReference>
<reference evidence="2 3" key="1">
    <citation type="submission" date="2011-09" db="EMBL/GenBank/DDBJ databases">
        <title>The draft genome of Treponema saccharophilum DSM 2985.</title>
        <authorList>
            <consortium name="US DOE Joint Genome Institute (JGI-PGF)"/>
            <person name="Lucas S."/>
            <person name="Copeland A."/>
            <person name="Lapidus A."/>
            <person name="Glavina del Rio T."/>
            <person name="Dalin E."/>
            <person name="Tice H."/>
            <person name="Bruce D."/>
            <person name="Goodwin L."/>
            <person name="Pitluck S."/>
            <person name="Peters L."/>
            <person name="Kyrpides N."/>
            <person name="Mavromatis K."/>
            <person name="Ivanova N."/>
            <person name="Markowitz V."/>
            <person name="Cheng J.-F."/>
            <person name="Hugenholtz P."/>
            <person name="Woyke T."/>
            <person name="Wu D."/>
            <person name="Gronow S."/>
            <person name="Wellnitz S."/>
            <person name="Brambilla E."/>
            <person name="Klenk H.-P."/>
            <person name="Eisen J.A."/>
        </authorList>
    </citation>
    <scope>NUCLEOTIDE SEQUENCE [LARGE SCALE GENOMIC DNA]</scope>
    <source>
        <strain evidence="2 3">DSM 2985</strain>
    </source>
</reference>
<comment type="caution">
    <text evidence="2">The sequence shown here is derived from an EMBL/GenBank/DDBJ whole genome shotgun (WGS) entry which is preliminary data.</text>
</comment>